<dbReference type="PANTHER" id="PTHR30001:SF1">
    <property type="entry name" value="RIBONUCLEASE E_G-LIKE PROTEIN, CHLOROPLASTIC"/>
    <property type="match status" value="1"/>
</dbReference>
<keyword evidence="7 15" id="KW-0540">Nuclease</keyword>
<feature type="compositionally biased region" description="Basic and acidic residues" evidence="16">
    <location>
        <begin position="804"/>
        <end position="815"/>
    </location>
</feature>
<feature type="compositionally biased region" description="Basic residues" evidence="16">
    <location>
        <begin position="119"/>
        <end position="134"/>
    </location>
</feature>
<dbReference type="PROSITE" id="PS50126">
    <property type="entry name" value="S1"/>
    <property type="match status" value="1"/>
</dbReference>
<dbReference type="GO" id="GO:0008270">
    <property type="term" value="F:zinc ion binding"/>
    <property type="evidence" value="ECO:0007669"/>
    <property type="project" value="UniProtKB-UniRule"/>
</dbReference>
<feature type="compositionally biased region" description="Basic and acidic residues" evidence="16">
    <location>
        <begin position="982"/>
        <end position="998"/>
    </location>
</feature>
<keyword evidence="8 15" id="KW-0479">Metal-binding</keyword>
<dbReference type="GO" id="GO:0006402">
    <property type="term" value="P:mRNA catabolic process"/>
    <property type="evidence" value="ECO:0007669"/>
    <property type="project" value="UniProtKB-UniRule"/>
</dbReference>
<dbReference type="RefSeq" id="WP_310798119.1">
    <property type="nucleotide sequence ID" value="NZ_CP123872.1"/>
</dbReference>
<reference evidence="18" key="1">
    <citation type="submission" date="2023-04" db="EMBL/GenBank/DDBJ databases">
        <title>Complete genome sequence of Temperatibacter marinus.</title>
        <authorList>
            <person name="Rong J.-C."/>
            <person name="Yi M.-L."/>
            <person name="Zhao Q."/>
        </authorList>
    </citation>
    <scope>NUCLEOTIDE SEQUENCE</scope>
    <source>
        <strain evidence="18">NBRC 110045</strain>
    </source>
</reference>
<dbReference type="EMBL" id="CP123872">
    <property type="protein sequence ID" value="WND02283.1"/>
    <property type="molecule type" value="Genomic_DNA"/>
</dbReference>
<dbReference type="PANTHER" id="PTHR30001">
    <property type="entry name" value="RIBONUCLEASE"/>
    <property type="match status" value="1"/>
</dbReference>
<feature type="binding site" evidence="15">
    <location>
        <position position="615"/>
    </location>
    <ligand>
        <name>Mg(2+)</name>
        <dbReference type="ChEBI" id="CHEBI:18420"/>
        <note>catalytic</note>
    </ligand>
</feature>
<feature type="region of interest" description="Required for zinc-mediated homotetramerization and catalytic activity" evidence="15">
    <location>
        <begin position="673"/>
        <end position="676"/>
    </location>
</feature>
<keyword evidence="14 15" id="KW-0472">Membrane</keyword>
<evidence type="ECO:0000256" key="16">
    <source>
        <dbReference type="SAM" id="MobiDB-lite"/>
    </source>
</evidence>
<evidence type="ECO:0000256" key="10">
    <source>
        <dbReference type="ARBA" id="ARBA00022759"/>
    </source>
</evidence>
<comment type="cofactor">
    <cofactor evidence="15">
        <name>Mg(2+)</name>
        <dbReference type="ChEBI" id="CHEBI:18420"/>
    </cofactor>
    <text evidence="15">Binds 1 Mg(2+) ion per subunit.</text>
</comment>
<keyword evidence="12 15" id="KW-0460">Magnesium</keyword>
<protein>
    <recommendedName>
        <fullName evidence="15">Ribonuclease E</fullName>
        <shortName evidence="15">RNase E</shortName>
        <ecNumber evidence="15">3.1.26.12</ecNumber>
    </recommendedName>
</protein>
<evidence type="ECO:0000256" key="9">
    <source>
        <dbReference type="ARBA" id="ARBA00022730"/>
    </source>
</evidence>
<organism evidence="18 19">
    <name type="scientific">Temperatibacter marinus</name>
    <dbReference type="NCBI Taxonomy" id="1456591"/>
    <lineage>
        <taxon>Bacteria</taxon>
        <taxon>Pseudomonadati</taxon>
        <taxon>Pseudomonadota</taxon>
        <taxon>Alphaproteobacteria</taxon>
        <taxon>Kordiimonadales</taxon>
        <taxon>Temperatibacteraceae</taxon>
        <taxon>Temperatibacter</taxon>
    </lineage>
</organism>
<keyword evidence="10 15" id="KW-0255">Endonuclease</keyword>
<name>A0AA52EFR4_9PROT</name>
<feature type="region of interest" description="Disordered" evidence="16">
    <location>
        <begin position="757"/>
        <end position="1047"/>
    </location>
</feature>
<gene>
    <name evidence="15" type="primary">rne</name>
    <name evidence="18" type="ORF">QGN29_12065</name>
</gene>
<proteinExistence type="inferred from homology"/>
<feature type="compositionally biased region" description="Polar residues" evidence="16">
    <location>
        <begin position="1016"/>
        <end position="1027"/>
    </location>
</feature>
<evidence type="ECO:0000256" key="7">
    <source>
        <dbReference type="ARBA" id="ARBA00022722"/>
    </source>
</evidence>
<evidence type="ECO:0000256" key="5">
    <source>
        <dbReference type="ARBA" id="ARBA00022552"/>
    </source>
</evidence>
<feature type="compositionally biased region" description="Basic and acidic residues" evidence="16">
    <location>
        <begin position="836"/>
        <end position="854"/>
    </location>
</feature>
<keyword evidence="9 15" id="KW-0699">rRNA-binding</keyword>
<feature type="binding site" evidence="15">
    <location>
        <position position="676"/>
    </location>
    <ligand>
        <name>Zn(2+)</name>
        <dbReference type="ChEBI" id="CHEBI:29105"/>
        <note>ligand shared between dimeric partners</note>
    </ligand>
</feature>
<comment type="similarity">
    <text evidence="15">Belongs to the RNase E/G family. RNase E subfamily.</text>
</comment>
<feature type="compositionally biased region" description="Acidic residues" evidence="16">
    <location>
        <begin position="295"/>
        <end position="340"/>
    </location>
</feature>
<dbReference type="NCBIfam" id="TIGR00757">
    <property type="entry name" value="RNaseEG"/>
    <property type="match status" value="1"/>
</dbReference>
<feature type="compositionally biased region" description="Basic and acidic residues" evidence="16">
    <location>
        <begin position="204"/>
        <end position="223"/>
    </location>
</feature>
<keyword evidence="6 15" id="KW-0819">tRNA processing</keyword>
<dbReference type="Proteomes" id="UP001268683">
    <property type="component" value="Chromosome"/>
</dbReference>
<dbReference type="Gene3D" id="3.40.1260.20">
    <property type="entry name" value="Ribonuclease E, catalytic domain"/>
    <property type="match status" value="1"/>
</dbReference>
<keyword evidence="4 15" id="KW-0997">Cell inner membrane</keyword>
<dbReference type="GO" id="GO:0009898">
    <property type="term" value="C:cytoplasmic side of plasma membrane"/>
    <property type="evidence" value="ECO:0007669"/>
    <property type="project" value="UniProtKB-UniRule"/>
</dbReference>
<evidence type="ECO:0000256" key="13">
    <source>
        <dbReference type="ARBA" id="ARBA00022884"/>
    </source>
</evidence>
<keyword evidence="13 15" id="KW-0694">RNA-binding</keyword>
<evidence type="ECO:0000256" key="4">
    <source>
        <dbReference type="ARBA" id="ARBA00022519"/>
    </source>
</evidence>
<dbReference type="InterPro" id="IPR019307">
    <property type="entry name" value="RNA-bd_AU-1/RNase_E/G"/>
</dbReference>
<comment type="function">
    <text evidence="15">Endoribonuclease that plays a central role in RNA processing and decay. Required for the maturation of 5S and 16S rRNAs and the majority of tRNAs. Also involved in the degradation of most mRNAs.</text>
</comment>
<comment type="subunit">
    <text evidence="15">Homotetramer formed by a dimer of dimers.</text>
</comment>
<dbReference type="GO" id="GO:0005737">
    <property type="term" value="C:cytoplasm"/>
    <property type="evidence" value="ECO:0007669"/>
    <property type="project" value="UniProtKB-SubCell"/>
</dbReference>
<feature type="compositionally biased region" description="Acidic residues" evidence="16">
    <location>
        <begin position="254"/>
        <end position="286"/>
    </location>
</feature>
<dbReference type="InterPro" id="IPR028878">
    <property type="entry name" value="RNase_E"/>
</dbReference>
<dbReference type="Pfam" id="PF10150">
    <property type="entry name" value="RNase_E_G"/>
    <property type="match status" value="1"/>
</dbReference>
<keyword evidence="2 15" id="KW-1003">Cell membrane</keyword>
<dbReference type="HAMAP" id="MF_00970">
    <property type="entry name" value="RNase_E"/>
    <property type="match status" value="1"/>
</dbReference>
<evidence type="ECO:0000256" key="8">
    <source>
        <dbReference type="ARBA" id="ARBA00022723"/>
    </source>
</evidence>
<feature type="compositionally biased region" description="Basic residues" evidence="16">
    <location>
        <begin position="190"/>
        <end position="203"/>
    </location>
</feature>
<feature type="compositionally biased region" description="Acidic residues" evidence="16">
    <location>
        <begin position="889"/>
        <end position="905"/>
    </location>
</feature>
<feature type="compositionally biased region" description="Acidic residues" evidence="16">
    <location>
        <begin position="855"/>
        <end position="865"/>
    </location>
</feature>
<dbReference type="GO" id="GO:0019843">
    <property type="term" value="F:rRNA binding"/>
    <property type="evidence" value="ECO:0007669"/>
    <property type="project" value="UniProtKB-KW"/>
</dbReference>
<comment type="similarity">
    <text evidence="1">Belongs to the RNase E/G family. RNase G subfamily.</text>
</comment>
<evidence type="ECO:0000256" key="15">
    <source>
        <dbReference type="HAMAP-Rule" id="MF_00970"/>
    </source>
</evidence>
<feature type="compositionally biased region" description="Basic residues" evidence="16">
    <location>
        <begin position="957"/>
        <end position="966"/>
    </location>
</feature>
<evidence type="ECO:0000313" key="18">
    <source>
        <dbReference type="EMBL" id="WND02283.1"/>
    </source>
</evidence>
<feature type="binding site" evidence="15">
    <location>
        <position position="572"/>
    </location>
    <ligand>
        <name>Mg(2+)</name>
        <dbReference type="ChEBI" id="CHEBI:18420"/>
        <note>catalytic</note>
    </ligand>
</feature>
<evidence type="ECO:0000256" key="6">
    <source>
        <dbReference type="ARBA" id="ARBA00022694"/>
    </source>
</evidence>
<feature type="compositionally biased region" description="Basic residues" evidence="16">
    <location>
        <begin position="870"/>
        <end position="885"/>
    </location>
</feature>
<dbReference type="CDD" id="cd04453">
    <property type="entry name" value="S1_RNase_E"/>
    <property type="match status" value="1"/>
</dbReference>
<comment type="catalytic activity">
    <reaction evidence="15">
        <text>Endonucleolytic cleavage of single-stranded RNA in A- and U-rich regions.</text>
        <dbReference type="EC" id="3.1.26.12"/>
    </reaction>
</comment>
<keyword evidence="19" id="KW-1185">Reference proteome</keyword>
<dbReference type="Gene3D" id="2.40.50.140">
    <property type="entry name" value="Nucleic acid-binding proteins"/>
    <property type="match status" value="2"/>
</dbReference>
<dbReference type="InterPro" id="IPR012340">
    <property type="entry name" value="NA-bd_OB-fold"/>
</dbReference>
<dbReference type="Pfam" id="PF20833">
    <property type="entry name" value="RNase_E_G_Thio"/>
    <property type="match status" value="1"/>
</dbReference>
<dbReference type="GO" id="GO:0000287">
    <property type="term" value="F:magnesium ion binding"/>
    <property type="evidence" value="ECO:0007669"/>
    <property type="project" value="UniProtKB-UniRule"/>
</dbReference>
<evidence type="ECO:0000256" key="2">
    <source>
        <dbReference type="ARBA" id="ARBA00022475"/>
    </source>
</evidence>
<comment type="cofactor">
    <cofactor evidence="15">
        <name>Zn(2+)</name>
        <dbReference type="ChEBI" id="CHEBI:29105"/>
    </cofactor>
    <text evidence="15">Binds 2 Zn(2+) ions per homotetramer.</text>
</comment>
<dbReference type="GO" id="GO:0008995">
    <property type="term" value="F:ribonuclease E activity"/>
    <property type="evidence" value="ECO:0007669"/>
    <property type="project" value="UniProtKB-EC"/>
</dbReference>
<keyword evidence="15" id="KW-0862">Zinc</keyword>
<dbReference type="KEGG" id="tmk:QGN29_12065"/>
<keyword evidence="15" id="KW-0820">tRNA-binding</keyword>
<keyword evidence="11 15" id="KW-0378">Hydrolase</keyword>
<evidence type="ECO:0000256" key="1">
    <source>
        <dbReference type="ARBA" id="ARBA00005663"/>
    </source>
</evidence>
<dbReference type="AlphaFoldDB" id="A0AA52EFR4"/>
<feature type="region of interest" description="Disordered" evidence="16">
    <location>
        <begin position="98"/>
        <end position="340"/>
    </location>
</feature>
<dbReference type="InterPro" id="IPR048583">
    <property type="entry name" value="RNase_E_G_thioredoxin-like"/>
</dbReference>
<keyword evidence="3 15" id="KW-0963">Cytoplasm</keyword>
<dbReference type="GO" id="GO:0008033">
    <property type="term" value="P:tRNA processing"/>
    <property type="evidence" value="ECO:0007669"/>
    <property type="project" value="UniProtKB-UniRule"/>
</dbReference>
<keyword evidence="5 15" id="KW-0698">rRNA processing</keyword>
<evidence type="ECO:0000256" key="11">
    <source>
        <dbReference type="ARBA" id="ARBA00022801"/>
    </source>
</evidence>
<feature type="domain" description="S1 motif" evidence="17">
    <location>
        <begin position="40"/>
        <end position="116"/>
    </location>
</feature>
<evidence type="ECO:0000256" key="14">
    <source>
        <dbReference type="ARBA" id="ARBA00023136"/>
    </source>
</evidence>
<dbReference type="SUPFAM" id="SSF50249">
    <property type="entry name" value="Nucleic acid-binding proteins"/>
    <property type="match status" value="1"/>
</dbReference>
<feature type="compositionally biased region" description="Acidic residues" evidence="16">
    <location>
        <begin position="140"/>
        <end position="151"/>
    </location>
</feature>
<dbReference type="GO" id="GO:0006364">
    <property type="term" value="P:rRNA processing"/>
    <property type="evidence" value="ECO:0007669"/>
    <property type="project" value="UniProtKB-UniRule"/>
</dbReference>
<feature type="binding site" evidence="15">
    <location>
        <position position="673"/>
    </location>
    <ligand>
        <name>Zn(2+)</name>
        <dbReference type="ChEBI" id="CHEBI:29105"/>
        <note>ligand shared between dimeric partners</note>
    </ligand>
</feature>
<accession>A0AA52EFR4</accession>
<feature type="compositionally biased region" description="Basic and acidic residues" evidence="16">
    <location>
        <begin position="1005"/>
        <end position="1015"/>
    </location>
</feature>
<evidence type="ECO:0000256" key="12">
    <source>
        <dbReference type="ARBA" id="ARBA00022842"/>
    </source>
</evidence>
<evidence type="ECO:0000256" key="3">
    <source>
        <dbReference type="ARBA" id="ARBA00022490"/>
    </source>
</evidence>
<feature type="compositionally biased region" description="Basic residues" evidence="16">
    <location>
        <begin position="816"/>
        <end position="826"/>
    </location>
</feature>
<evidence type="ECO:0000313" key="19">
    <source>
        <dbReference type="Proteomes" id="UP001268683"/>
    </source>
</evidence>
<comment type="subcellular location">
    <subcellularLocation>
        <location evidence="15">Cytoplasm</location>
    </subcellularLocation>
    <subcellularLocation>
        <location evidence="15">Cell inner membrane</location>
        <topology evidence="15">Peripheral membrane protein</topology>
        <orientation evidence="15">Cytoplasmic side</orientation>
    </subcellularLocation>
</comment>
<sequence>MSTRMLIDTRHSEETRVAVVKGSRVEDFDYESVAKKQLKGNIYLARVTRVEPSLQACFVEYGGNRHGFLAFSEIHPDYYQIPAEDREALLAEGEEYADTASDFDEDEDEDFDDAPKEKTRPKKQRPRRSSRNSRKRQEPTDDNPIVEEGADVIEASSASDDMDLIEESAKTAEAVETGDGDTPAEQTEKKARKPRRPRKPRKKAAPEKTEESTEEQTEAKNSEESSEALPETPNTAESETSAEENDDNKTIGEDTSDDAVLESEVITEDVVNEETNDSDSPDDEKEDLSSSIREVEDDDQSIEEIEHEGASLEEVETDTETESINENEDTPEQAALDEDEARELRKRRYFLRTVKRRYKIQEVIKRRQVLLIQVVKEERGNKGAALTTYLSLAGRFCVLMPNSTHSGGISRKISSHADRRRLKGIISSLNMPHDMGLIVRTAGMKRTKVEIKRDYDYMLRMWNAIRDLTLKSTAPALIYEEGNLIKRAIRDLYNKEIDEILVEGRGYRQAKDFMKMLMPSHASKIKHYNNRIPLFHRYQVEGQLASMYDPVVQLKSGGYVVINPTEALISIDVNSGRATKESSIEQTAINTNLEAAEEVARQLRLRDMAGLVVIDFIDMEDRNNIRSVERRMKEVLKNDRARIQVGKISSFGLMEMSRQRLRPNLLEAAMHECAHCKGSGVVPTVESAALTVLRELEEEGIRSRSSIIRASLHHEVAAYILNNKRRQLLDLEFLYKFRIELLSRTDFGPSQIEIEREAIKTGEKPTVTADEMVSPVSFDSPDDTTETAEVKASDAGETENASDASDKSDSSDDKPKRRRRRRRRKSRDQEDDNDSSETKESVPTDVESGDKADSSDDPDLEDENSDEKSSRRRRGRRGGRRRRRSEKPEDQDSQEQSESSEDTSGSEEPKSGEKVTEASAEETEKKPRRRGRPRKEKDSSETSDNKETSQEDTKAEKPKRRGRKPAAKKEASSDEGSSTPETTEKSENSEKSEKSERKPSRRASKKQEGSEKKTSSDPQKPQDTQAPQEPADPNQPKRKGWWQRTFG</sequence>
<dbReference type="EC" id="3.1.26.12" evidence="15"/>
<evidence type="ECO:0000259" key="17">
    <source>
        <dbReference type="PROSITE" id="PS50126"/>
    </source>
</evidence>
<feature type="compositionally biased region" description="Basic and acidic residues" evidence="16">
    <location>
        <begin position="907"/>
        <end position="916"/>
    </location>
</feature>
<dbReference type="GO" id="GO:0000049">
    <property type="term" value="F:tRNA binding"/>
    <property type="evidence" value="ECO:0007669"/>
    <property type="project" value="UniProtKB-KW"/>
</dbReference>
<dbReference type="InterPro" id="IPR003029">
    <property type="entry name" value="S1_domain"/>
</dbReference>
<feature type="compositionally biased region" description="Basic and acidic residues" evidence="16">
    <location>
        <begin position="935"/>
        <end position="956"/>
    </location>
</feature>
<dbReference type="InterPro" id="IPR004659">
    <property type="entry name" value="RNase_E/G"/>
</dbReference>
<feature type="compositionally biased region" description="Acidic residues" evidence="16">
    <location>
        <begin position="98"/>
        <end position="112"/>
    </location>
</feature>